<keyword evidence="1" id="KW-0505">Motor protein</keyword>
<evidence type="ECO:0000256" key="1">
    <source>
        <dbReference type="ARBA" id="ARBA00023175"/>
    </source>
</evidence>
<protein>
    <recommendedName>
        <fullName evidence="3">Kinesin motor domain-containing protein</fullName>
    </recommendedName>
</protein>
<dbReference type="InterPro" id="IPR001752">
    <property type="entry name" value="Kinesin_motor_dom"/>
</dbReference>
<dbReference type="GO" id="GO:0005524">
    <property type="term" value="F:ATP binding"/>
    <property type="evidence" value="ECO:0007669"/>
    <property type="project" value="InterPro"/>
</dbReference>
<dbReference type="GO" id="GO:0008017">
    <property type="term" value="F:microtubule binding"/>
    <property type="evidence" value="ECO:0007669"/>
    <property type="project" value="InterPro"/>
</dbReference>
<dbReference type="GO" id="GO:0007018">
    <property type="term" value="P:microtubule-based movement"/>
    <property type="evidence" value="ECO:0007669"/>
    <property type="project" value="InterPro"/>
</dbReference>
<sequence length="668" mass="70287">MATSGRYAAGGEAQASARQPLQAADVNQIVVQAGKVAIHVRTRPPRFSPAKYVPVDQSWAWSPTRDAIGVSSSWGGDAGAGWPLGASWPGPERGGDGPDPAEEARRARRRHRKRVASIVVAQWKVFAAERLRAVAARRHQERRLLTAALVAWQVQAGAGRARLRQAAVFDLKRSVLRVGRCLQPELQGGAVEAGCRSGPDGGGGSAPPGMTYERMTVAGDVRRRVQATAVKHNRACSGGGKEVKELIDLAAHMRRHCPVYKNPRFGGTQATQGEATQAGAGGGAGPPRRMLASHMCRTALENALNGGRPTLPAEVTQLDPEVLTPLHVCLKQLYARTGGGDGGGGGGRGLSVLSVPYGRALVIKALLADVLAWMAECAAPGEGFAEALKGKAGAEAIVRCKALDGEAPGFLFDSNTQKLYSAVSSSKSSGGPSSVKASVYKNDLFDTLTDRTDNRPAPVTLAVRSSGKLVYSKPEEIKLETAQDARRIFDVYKAKRSVSGTGANTTSSRSHALMAVEAAASGFVCPAILGHHRKAPTLLKALTGGGSNIEKWKTGLSGPEYTAVEQALTAVVGDTGQPLESNSVPYGPYSVMQVSKPRTTAWAAECKALGISMEAMLETKPGRVQELQEWARQMEREWLAATERKEYLKYLAAKAAAGAGPSSAAGGA</sequence>
<feature type="compositionally biased region" description="Low complexity" evidence="2">
    <location>
        <begin position="268"/>
        <end position="278"/>
    </location>
</feature>
<evidence type="ECO:0000259" key="3">
    <source>
        <dbReference type="Pfam" id="PF00225"/>
    </source>
</evidence>
<reference evidence="4" key="1">
    <citation type="journal article" date="2020" name="bioRxiv">
        <title>Comparative genomics of Chlamydomonas.</title>
        <authorList>
            <person name="Craig R.J."/>
            <person name="Hasan A.R."/>
            <person name="Ness R.W."/>
            <person name="Keightley P.D."/>
        </authorList>
    </citation>
    <scope>NUCLEOTIDE SEQUENCE</scope>
    <source>
        <strain evidence="4">CCAP 11/70</strain>
    </source>
</reference>
<gene>
    <name evidence="4" type="ORF">HYH03_018000</name>
</gene>
<dbReference type="InterPro" id="IPR036961">
    <property type="entry name" value="Kinesin_motor_dom_sf"/>
</dbReference>
<dbReference type="GO" id="GO:0003777">
    <property type="term" value="F:microtubule motor activity"/>
    <property type="evidence" value="ECO:0007669"/>
    <property type="project" value="InterPro"/>
</dbReference>
<dbReference type="Pfam" id="PF00225">
    <property type="entry name" value="Kinesin"/>
    <property type="match status" value="1"/>
</dbReference>
<dbReference type="Proteomes" id="UP000612055">
    <property type="component" value="Unassembled WGS sequence"/>
</dbReference>
<keyword evidence="5" id="KW-1185">Reference proteome</keyword>
<feature type="region of interest" description="Disordered" evidence="2">
    <location>
        <begin position="268"/>
        <end position="287"/>
    </location>
</feature>
<dbReference type="Gene3D" id="3.40.850.10">
    <property type="entry name" value="Kinesin motor domain"/>
    <property type="match status" value="1"/>
</dbReference>
<feature type="region of interest" description="Disordered" evidence="2">
    <location>
        <begin position="1"/>
        <end position="20"/>
    </location>
</feature>
<evidence type="ECO:0000313" key="5">
    <source>
        <dbReference type="Proteomes" id="UP000612055"/>
    </source>
</evidence>
<comment type="caution">
    <text evidence="4">The sequence shown here is derived from an EMBL/GenBank/DDBJ whole genome shotgun (WGS) entry which is preliminary data.</text>
</comment>
<evidence type="ECO:0000313" key="4">
    <source>
        <dbReference type="EMBL" id="KAG2483107.1"/>
    </source>
</evidence>
<proteinExistence type="predicted"/>
<feature type="domain" description="Kinesin motor" evidence="3">
    <location>
        <begin position="416"/>
        <end position="517"/>
    </location>
</feature>
<accession>A0A835XEL7</accession>
<evidence type="ECO:0000256" key="2">
    <source>
        <dbReference type="SAM" id="MobiDB-lite"/>
    </source>
</evidence>
<dbReference type="InterPro" id="IPR027417">
    <property type="entry name" value="P-loop_NTPase"/>
</dbReference>
<organism evidence="4 5">
    <name type="scientific">Edaphochlamys debaryana</name>
    <dbReference type="NCBI Taxonomy" id="47281"/>
    <lineage>
        <taxon>Eukaryota</taxon>
        <taxon>Viridiplantae</taxon>
        <taxon>Chlorophyta</taxon>
        <taxon>core chlorophytes</taxon>
        <taxon>Chlorophyceae</taxon>
        <taxon>CS clade</taxon>
        <taxon>Chlamydomonadales</taxon>
        <taxon>Chlamydomonadales incertae sedis</taxon>
        <taxon>Edaphochlamys</taxon>
    </lineage>
</organism>
<name>A0A835XEL7_9CHLO</name>
<feature type="region of interest" description="Disordered" evidence="2">
    <location>
        <begin position="81"/>
        <end position="109"/>
    </location>
</feature>
<dbReference type="EMBL" id="JAEHOE010000189">
    <property type="protein sequence ID" value="KAG2483107.1"/>
    <property type="molecule type" value="Genomic_DNA"/>
</dbReference>
<dbReference type="SUPFAM" id="SSF52540">
    <property type="entry name" value="P-loop containing nucleoside triphosphate hydrolases"/>
    <property type="match status" value="1"/>
</dbReference>
<dbReference type="AlphaFoldDB" id="A0A835XEL7"/>